<dbReference type="EMBL" id="KQ243479">
    <property type="protein sequence ID" value="KNC75681.1"/>
    <property type="molecule type" value="Genomic_DNA"/>
</dbReference>
<dbReference type="GeneID" id="25912304"/>
<reference evidence="3 4" key="1">
    <citation type="submission" date="2011-02" db="EMBL/GenBank/DDBJ databases">
        <title>The Genome Sequence of Sphaeroforma arctica JP610.</title>
        <authorList>
            <consortium name="The Broad Institute Genome Sequencing Platform"/>
            <person name="Russ C."/>
            <person name="Cuomo C."/>
            <person name="Young S.K."/>
            <person name="Zeng Q."/>
            <person name="Gargeya S."/>
            <person name="Alvarado L."/>
            <person name="Berlin A."/>
            <person name="Chapman S.B."/>
            <person name="Chen Z."/>
            <person name="Freedman E."/>
            <person name="Gellesch M."/>
            <person name="Goldberg J."/>
            <person name="Griggs A."/>
            <person name="Gujja S."/>
            <person name="Heilman E."/>
            <person name="Heiman D."/>
            <person name="Howarth C."/>
            <person name="Mehta T."/>
            <person name="Neiman D."/>
            <person name="Pearson M."/>
            <person name="Roberts A."/>
            <person name="Saif S."/>
            <person name="Shea T."/>
            <person name="Shenoy N."/>
            <person name="Sisk P."/>
            <person name="Stolte C."/>
            <person name="Sykes S."/>
            <person name="White J."/>
            <person name="Yandava C."/>
            <person name="Burger G."/>
            <person name="Gray M.W."/>
            <person name="Holland P.W.H."/>
            <person name="King N."/>
            <person name="Lang F.B.F."/>
            <person name="Roger A.J."/>
            <person name="Ruiz-Trillo I."/>
            <person name="Haas B."/>
            <person name="Nusbaum C."/>
            <person name="Birren B."/>
        </authorList>
    </citation>
    <scope>NUCLEOTIDE SEQUENCE [LARGE SCALE GENOMIC DNA]</scope>
    <source>
        <strain evidence="3 4">JP610</strain>
    </source>
</reference>
<proteinExistence type="predicted"/>
<organism evidence="3 4">
    <name type="scientific">Sphaeroforma arctica JP610</name>
    <dbReference type="NCBI Taxonomy" id="667725"/>
    <lineage>
        <taxon>Eukaryota</taxon>
        <taxon>Ichthyosporea</taxon>
        <taxon>Ichthyophonida</taxon>
        <taxon>Sphaeroforma</taxon>
    </lineage>
</organism>
<evidence type="ECO:0000313" key="3">
    <source>
        <dbReference type="EMBL" id="KNC75681.1"/>
    </source>
</evidence>
<dbReference type="OrthoDB" id="2013972at2759"/>
<feature type="region of interest" description="Disordered" evidence="1">
    <location>
        <begin position="114"/>
        <end position="159"/>
    </location>
</feature>
<dbReference type="RefSeq" id="XP_014149583.1">
    <property type="nucleotide sequence ID" value="XM_014294108.1"/>
</dbReference>
<evidence type="ECO:0000259" key="2">
    <source>
        <dbReference type="Pfam" id="PF08241"/>
    </source>
</evidence>
<accession>A0A0L0FGU5</accession>
<evidence type="ECO:0000313" key="4">
    <source>
        <dbReference type="Proteomes" id="UP000054560"/>
    </source>
</evidence>
<dbReference type="Pfam" id="PF08241">
    <property type="entry name" value="Methyltransf_11"/>
    <property type="match status" value="1"/>
</dbReference>
<dbReference type="GO" id="GO:0008757">
    <property type="term" value="F:S-adenosylmethionine-dependent methyltransferase activity"/>
    <property type="evidence" value="ECO:0007669"/>
    <property type="project" value="InterPro"/>
</dbReference>
<evidence type="ECO:0000256" key="1">
    <source>
        <dbReference type="SAM" id="MobiDB-lite"/>
    </source>
</evidence>
<dbReference type="CDD" id="cd02440">
    <property type="entry name" value="AdoMet_MTases"/>
    <property type="match status" value="1"/>
</dbReference>
<keyword evidence="4" id="KW-1185">Reference proteome</keyword>
<dbReference type="SUPFAM" id="SSF53335">
    <property type="entry name" value="S-adenosyl-L-methionine-dependent methyltransferases"/>
    <property type="match status" value="1"/>
</dbReference>
<sequence length="256" mass="28087">MIDVLTQKALDRGCADRIVAAVDNGELLQTVESSSCDVYVSNFGLVFFNSPEDGLKQAKRVLRSGGRLAISTWSEHTPAFDIITNVLKQLKERNTPVGVEGVLDTKDHTIQDCGSGSDFSKRTEHLNTVNSDASAPDRAGEGTPIANNRSSQSQSSPNQAFRRFRNAYALPALMKKYEFEEVRVHPISHQLLKPTPDAYWTRMSTASPGTIHTLGELSSSDREWVKKTTIQCLTDQFGAGPVSLEAKAYIVLANKT</sequence>
<dbReference type="Proteomes" id="UP000054560">
    <property type="component" value="Unassembled WGS sequence"/>
</dbReference>
<dbReference type="Gene3D" id="3.40.50.150">
    <property type="entry name" value="Vaccinia Virus protein VP39"/>
    <property type="match status" value="1"/>
</dbReference>
<name>A0A0L0FGU5_9EUKA</name>
<feature type="domain" description="Methyltransferase type 11" evidence="2">
    <location>
        <begin position="22"/>
        <end position="70"/>
    </location>
</feature>
<dbReference type="InterPro" id="IPR029063">
    <property type="entry name" value="SAM-dependent_MTases_sf"/>
</dbReference>
<dbReference type="InterPro" id="IPR013216">
    <property type="entry name" value="Methyltransf_11"/>
</dbReference>
<gene>
    <name evidence="3" type="ORF">SARC_11800</name>
</gene>
<dbReference type="AlphaFoldDB" id="A0A0L0FGU5"/>
<protein>
    <recommendedName>
        <fullName evidence="2">Methyltransferase type 11 domain-containing protein</fullName>
    </recommendedName>
</protein>